<proteinExistence type="predicted"/>
<dbReference type="PROSITE" id="PS00211">
    <property type="entry name" value="ABC_TRANSPORTER_1"/>
    <property type="match status" value="1"/>
</dbReference>
<sequence>MSPLVSCQDVARTYGRGASAVVAVHGVTCALRQGDRVALMGPSGSGKTTLLHLLAGLDRPTAGTIAWPGLDERPRGQVGVIFQGPSLLPPLDVAENVALPLLIAGCAEGEARRRALAALAAVGVEGLAAQLPEELSGGQAQRVAVARVLAGSPRLIIADEPTGQLDSARAHQVVDLLTEVAGRLDAALLVATHDPVVAGRLPTHWEMRDGALREDVPWSS</sequence>
<comment type="caution">
    <text evidence="4">The sequence shown here is derived from an EMBL/GenBank/DDBJ whole genome shotgun (WGS) entry which is preliminary data.</text>
</comment>
<dbReference type="InterPro" id="IPR027417">
    <property type="entry name" value="P-loop_NTPase"/>
</dbReference>
<dbReference type="SUPFAM" id="SSF52540">
    <property type="entry name" value="P-loop containing nucleoside triphosphate hydrolases"/>
    <property type="match status" value="1"/>
</dbReference>
<protein>
    <submittedName>
        <fullName evidence="4">ABC transporter ATP-binding protein</fullName>
    </submittedName>
</protein>
<dbReference type="GO" id="GO:0022857">
    <property type="term" value="F:transmembrane transporter activity"/>
    <property type="evidence" value="ECO:0007669"/>
    <property type="project" value="TreeGrafter"/>
</dbReference>
<dbReference type="InterPro" id="IPR015854">
    <property type="entry name" value="ABC_transpr_LolD-like"/>
</dbReference>
<dbReference type="Gene3D" id="3.40.50.300">
    <property type="entry name" value="P-loop containing nucleotide triphosphate hydrolases"/>
    <property type="match status" value="1"/>
</dbReference>
<dbReference type="SMART" id="SM00382">
    <property type="entry name" value="AAA"/>
    <property type="match status" value="1"/>
</dbReference>
<dbReference type="AlphaFoldDB" id="A0A5M3WE11"/>
<dbReference type="OrthoDB" id="9787227at2"/>
<dbReference type="RefSeq" id="WP_155353026.1">
    <property type="nucleotide sequence ID" value="NZ_BAAAHL010000012.1"/>
</dbReference>
<accession>A0A5M3WE11</accession>
<evidence type="ECO:0000313" key="4">
    <source>
        <dbReference type="EMBL" id="GES07307.1"/>
    </source>
</evidence>
<feature type="domain" description="ABC transporter" evidence="3">
    <location>
        <begin position="5"/>
        <end position="220"/>
    </location>
</feature>
<dbReference type="Proteomes" id="UP000331127">
    <property type="component" value="Unassembled WGS sequence"/>
</dbReference>
<dbReference type="PANTHER" id="PTHR24220">
    <property type="entry name" value="IMPORT ATP-BINDING PROTEIN"/>
    <property type="match status" value="1"/>
</dbReference>
<dbReference type="InterPro" id="IPR003439">
    <property type="entry name" value="ABC_transporter-like_ATP-bd"/>
</dbReference>
<evidence type="ECO:0000313" key="5">
    <source>
        <dbReference type="Proteomes" id="UP000331127"/>
    </source>
</evidence>
<keyword evidence="1" id="KW-0547">Nucleotide-binding</keyword>
<dbReference type="GO" id="GO:0005886">
    <property type="term" value="C:plasma membrane"/>
    <property type="evidence" value="ECO:0007669"/>
    <property type="project" value="TreeGrafter"/>
</dbReference>
<dbReference type="EMBL" id="BLAE01000006">
    <property type="protein sequence ID" value="GES07307.1"/>
    <property type="molecule type" value="Genomic_DNA"/>
</dbReference>
<gene>
    <name evidence="4" type="ORF">Amac_009020</name>
</gene>
<dbReference type="InterPro" id="IPR017871">
    <property type="entry name" value="ABC_transporter-like_CS"/>
</dbReference>
<evidence type="ECO:0000256" key="1">
    <source>
        <dbReference type="ARBA" id="ARBA00022741"/>
    </source>
</evidence>
<name>A0A5M3WE11_9ACTN</name>
<evidence type="ECO:0000256" key="2">
    <source>
        <dbReference type="ARBA" id="ARBA00022840"/>
    </source>
</evidence>
<reference evidence="4 5" key="1">
    <citation type="submission" date="2019-10" db="EMBL/GenBank/DDBJ databases">
        <title>Whole genome shotgun sequence of Acrocarpospora macrocephala NBRC 16266.</title>
        <authorList>
            <person name="Ichikawa N."/>
            <person name="Kimura A."/>
            <person name="Kitahashi Y."/>
            <person name="Komaki H."/>
            <person name="Oguchi A."/>
        </authorList>
    </citation>
    <scope>NUCLEOTIDE SEQUENCE [LARGE SCALE GENOMIC DNA]</scope>
    <source>
        <strain evidence="4 5">NBRC 16266</strain>
    </source>
</reference>
<evidence type="ECO:0000259" key="3">
    <source>
        <dbReference type="PROSITE" id="PS50893"/>
    </source>
</evidence>
<dbReference type="Pfam" id="PF00005">
    <property type="entry name" value="ABC_tran"/>
    <property type="match status" value="1"/>
</dbReference>
<dbReference type="PANTHER" id="PTHR24220:SF685">
    <property type="entry name" value="ABC TRANSPORTER RELATED"/>
    <property type="match status" value="1"/>
</dbReference>
<dbReference type="GO" id="GO:0005524">
    <property type="term" value="F:ATP binding"/>
    <property type="evidence" value="ECO:0007669"/>
    <property type="project" value="UniProtKB-KW"/>
</dbReference>
<keyword evidence="5" id="KW-1185">Reference proteome</keyword>
<dbReference type="InterPro" id="IPR003593">
    <property type="entry name" value="AAA+_ATPase"/>
</dbReference>
<organism evidence="4 5">
    <name type="scientific">Acrocarpospora macrocephala</name>
    <dbReference type="NCBI Taxonomy" id="150177"/>
    <lineage>
        <taxon>Bacteria</taxon>
        <taxon>Bacillati</taxon>
        <taxon>Actinomycetota</taxon>
        <taxon>Actinomycetes</taxon>
        <taxon>Streptosporangiales</taxon>
        <taxon>Streptosporangiaceae</taxon>
        <taxon>Acrocarpospora</taxon>
    </lineage>
</organism>
<keyword evidence="2 4" id="KW-0067">ATP-binding</keyword>
<dbReference type="GO" id="GO:0016887">
    <property type="term" value="F:ATP hydrolysis activity"/>
    <property type="evidence" value="ECO:0007669"/>
    <property type="project" value="InterPro"/>
</dbReference>
<dbReference type="PROSITE" id="PS50893">
    <property type="entry name" value="ABC_TRANSPORTER_2"/>
    <property type="match status" value="1"/>
</dbReference>